<evidence type="ECO:0000313" key="3">
    <source>
        <dbReference type="Proteomes" id="UP001054252"/>
    </source>
</evidence>
<organism evidence="2 3">
    <name type="scientific">Rubroshorea leprosula</name>
    <dbReference type="NCBI Taxonomy" id="152421"/>
    <lineage>
        <taxon>Eukaryota</taxon>
        <taxon>Viridiplantae</taxon>
        <taxon>Streptophyta</taxon>
        <taxon>Embryophyta</taxon>
        <taxon>Tracheophyta</taxon>
        <taxon>Spermatophyta</taxon>
        <taxon>Magnoliopsida</taxon>
        <taxon>eudicotyledons</taxon>
        <taxon>Gunneridae</taxon>
        <taxon>Pentapetalae</taxon>
        <taxon>rosids</taxon>
        <taxon>malvids</taxon>
        <taxon>Malvales</taxon>
        <taxon>Dipterocarpaceae</taxon>
        <taxon>Rubroshorea</taxon>
    </lineage>
</organism>
<protein>
    <submittedName>
        <fullName evidence="2">Uncharacterized protein</fullName>
    </submittedName>
</protein>
<evidence type="ECO:0000256" key="1">
    <source>
        <dbReference type="SAM" id="MobiDB-lite"/>
    </source>
</evidence>
<dbReference type="PANTHER" id="PTHR34371:SF2">
    <property type="entry name" value="DUF688 FAMILY PROTEIN"/>
    <property type="match status" value="1"/>
</dbReference>
<dbReference type="AlphaFoldDB" id="A0AAV5IAQ3"/>
<keyword evidence="3" id="KW-1185">Reference proteome</keyword>
<comment type="caution">
    <text evidence="2">The sequence shown here is derived from an EMBL/GenBank/DDBJ whole genome shotgun (WGS) entry which is preliminary data.</text>
</comment>
<dbReference type="Proteomes" id="UP001054252">
    <property type="component" value="Unassembled WGS sequence"/>
</dbReference>
<sequence>MGSDLKKESISELRLPLFSVSHTLVRMQTPERAGASTPPSASVPFRWEEEPGKPKPCTALSTFSIREDSAQKCLELPPRLLVESKQYSSPTTVLEGPYIGRTSRFQSLRMGKHSSPATDLLEGSFIGRSSRFQSNSFRMGGDCYGSFRSTGNSSPEAVVPYGAVVVSKKGQRRDRGILGFWRKRALKGERGVVRGSYVFPSSVDRESDSGREREDIGRSTTVKITRVRRIRSSPNLSHAKSHFWAGIYEGLKQAVPWSKGKGVKKEGSVS</sequence>
<evidence type="ECO:0000313" key="2">
    <source>
        <dbReference type="EMBL" id="GKU96626.1"/>
    </source>
</evidence>
<dbReference type="PANTHER" id="PTHR34371">
    <property type="entry name" value="OS01G0551000 PROTEIN"/>
    <property type="match status" value="1"/>
</dbReference>
<dbReference type="EMBL" id="BPVZ01000010">
    <property type="protein sequence ID" value="GKU96626.1"/>
    <property type="molecule type" value="Genomic_DNA"/>
</dbReference>
<gene>
    <name evidence="2" type="ORF">SLEP1_g9838</name>
</gene>
<proteinExistence type="predicted"/>
<reference evidence="2 3" key="1">
    <citation type="journal article" date="2021" name="Commun. Biol.">
        <title>The genome of Shorea leprosula (Dipterocarpaceae) highlights the ecological relevance of drought in aseasonal tropical rainforests.</title>
        <authorList>
            <person name="Ng K.K.S."/>
            <person name="Kobayashi M.J."/>
            <person name="Fawcett J.A."/>
            <person name="Hatakeyama M."/>
            <person name="Paape T."/>
            <person name="Ng C.H."/>
            <person name="Ang C.C."/>
            <person name="Tnah L.H."/>
            <person name="Lee C.T."/>
            <person name="Nishiyama T."/>
            <person name="Sese J."/>
            <person name="O'Brien M.J."/>
            <person name="Copetti D."/>
            <person name="Mohd Noor M.I."/>
            <person name="Ong R.C."/>
            <person name="Putra M."/>
            <person name="Sireger I.Z."/>
            <person name="Indrioko S."/>
            <person name="Kosugi Y."/>
            <person name="Izuno A."/>
            <person name="Isagi Y."/>
            <person name="Lee S.L."/>
            <person name="Shimizu K.K."/>
        </authorList>
    </citation>
    <scope>NUCLEOTIDE SEQUENCE [LARGE SCALE GENOMIC DNA]</scope>
    <source>
        <strain evidence="2">214</strain>
    </source>
</reference>
<accession>A0AAV5IAQ3</accession>
<name>A0AAV5IAQ3_9ROSI</name>
<feature type="region of interest" description="Disordered" evidence="1">
    <location>
        <begin position="29"/>
        <end position="53"/>
    </location>
</feature>